<proteinExistence type="predicted"/>
<dbReference type="InterPro" id="IPR036390">
    <property type="entry name" value="WH_DNA-bd_sf"/>
</dbReference>
<dbReference type="PROSITE" id="PS50995">
    <property type="entry name" value="HTH_MARR_2"/>
    <property type="match status" value="1"/>
</dbReference>
<protein>
    <submittedName>
        <fullName evidence="5">Regulatory protein MarR</fullName>
    </submittedName>
</protein>
<organism evidence="5 6">
    <name type="scientific">Oceanococcus atlanticus</name>
    <dbReference type="NCBI Taxonomy" id="1317117"/>
    <lineage>
        <taxon>Bacteria</taxon>
        <taxon>Pseudomonadati</taxon>
        <taxon>Pseudomonadota</taxon>
        <taxon>Gammaproteobacteria</taxon>
        <taxon>Chromatiales</taxon>
        <taxon>Oceanococcaceae</taxon>
        <taxon>Oceanococcus</taxon>
    </lineage>
</organism>
<dbReference type="PANTHER" id="PTHR42756">
    <property type="entry name" value="TRANSCRIPTIONAL REGULATOR, MARR"/>
    <property type="match status" value="1"/>
</dbReference>
<evidence type="ECO:0000259" key="4">
    <source>
        <dbReference type="PROSITE" id="PS50995"/>
    </source>
</evidence>
<feature type="domain" description="HTH marR-type" evidence="4">
    <location>
        <begin position="3"/>
        <end position="137"/>
    </location>
</feature>
<dbReference type="PANTHER" id="PTHR42756:SF1">
    <property type="entry name" value="TRANSCRIPTIONAL REPRESSOR OF EMRAB OPERON"/>
    <property type="match status" value="1"/>
</dbReference>
<dbReference type="GO" id="GO:0003700">
    <property type="term" value="F:DNA-binding transcription factor activity"/>
    <property type="evidence" value="ECO:0007669"/>
    <property type="project" value="InterPro"/>
</dbReference>
<keyword evidence="3" id="KW-0804">Transcription</keyword>
<keyword evidence="1" id="KW-0805">Transcription regulation</keyword>
<gene>
    <name evidence="5" type="ORF">ATO7_04095</name>
</gene>
<dbReference type="RefSeq" id="WP_083559795.1">
    <property type="nucleotide sequence ID" value="NZ_AQQV01000001.1"/>
</dbReference>
<dbReference type="Proteomes" id="UP000192342">
    <property type="component" value="Unassembled WGS sequence"/>
</dbReference>
<dbReference type="STRING" id="1317117.ATO7_04095"/>
<evidence type="ECO:0000313" key="6">
    <source>
        <dbReference type="Proteomes" id="UP000192342"/>
    </source>
</evidence>
<keyword evidence="6" id="KW-1185">Reference proteome</keyword>
<dbReference type="PROSITE" id="PS01117">
    <property type="entry name" value="HTH_MARR_1"/>
    <property type="match status" value="1"/>
</dbReference>
<reference evidence="5 6" key="1">
    <citation type="submission" date="2013-04" db="EMBL/GenBank/DDBJ databases">
        <title>Oceanococcus atlanticus 22II-S10r2 Genome Sequencing.</title>
        <authorList>
            <person name="Lai Q."/>
            <person name="Li G."/>
            <person name="Shao Z."/>
        </authorList>
    </citation>
    <scope>NUCLEOTIDE SEQUENCE [LARGE SCALE GENOMIC DNA]</scope>
    <source>
        <strain evidence="5 6">22II-S10r2</strain>
    </source>
</reference>
<dbReference type="Gene3D" id="1.10.10.10">
    <property type="entry name" value="Winged helix-like DNA-binding domain superfamily/Winged helix DNA-binding domain"/>
    <property type="match status" value="1"/>
</dbReference>
<sequence>MPQTHLDDALHQLLHAYKNQLKKGIRDHGIDLPVTHIRVLKGVGRLDHCTAGLIAQRMDRDKAQITRIVHSLLAAGLIEKRDNPADQRSQLLAPTTTGQKILHSLELIEANAVAQLTYNLSDRDLAAFRRISTIMINNAPTAAKR</sequence>
<keyword evidence="2" id="KW-0238">DNA-binding</keyword>
<dbReference type="InterPro" id="IPR023187">
    <property type="entry name" value="Tscrpt_reg_MarR-type_CS"/>
</dbReference>
<dbReference type="InterPro" id="IPR036388">
    <property type="entry name" value="WH-like_DNA-bd_sf"/>
</dbReference>
<evidence type="ECO:0000313" key="5">
    <source>
        <dbReference type="EMBL" id="ORE89028.1"/>
    </source>
</evidence>
<evidence type="ECO:0000256" key="3">
    <source>
        <dbReference type="ARBA" id="ARBA00023163"/>
    </source>
</evidence>
<dbReference type="Pfam" id="PF12802">
    <property type="entry name" value="MarR_2"/>
    <property type="match status" value="1"/>
</dbReference>
<name>A0A1Y1SHG4_9GAMM</name>
<dbReference type="SUPFAM" id="SSF46785">
    <property type="entry name" value="Winged helix' DNA-binding domain"/>
    <property type="match status" value="1"/>
</dbReference>
<comment type="caution">
    <text evidence="5">The sequence shown here is derived from an EMBL/GenBank/DDBJ whole genome shotgun (WGS) entry which is preliminary data.</text>
</comment>
<dbReference type="AlphaFoldDB" id="A0A1Y1SHG4"/>
<dbReference type="GO" id="GO:0003677">
    <property type="term" value="F:DNA binding"/>
    <property type="evidence" value="ECO:0007669"/>
    <property type="project" value="UniProtKB-KW"/>
</dbReference>
<evidence type="ECO:0000256" key="2">
    <source>
        <dbReference type="ARBA" id="ARBA00023125"/>
    </source>
</evidence>
<dbReference type="SMART" id="SM00347">
    <property type="entry name" value="HTH_MARR"/>
    <property type="match status" value="1"/>
</dbReference>
<dbReference type="EMBL" id="AQQV01000001">
    <property type="protein sequence ID" value="ORE89028.1"/>
    <property type="molecule type" value="Genomic_DNA"/>
</dbReference>
<accession>A0A1Y1SHG4</accession>
<dbReference type="InterPro" id="IPR000835">
    <property type="entry name" value="HTH_MarR-typ"/>
</dbReference>
<evidence type="ECO:0000256" key="1">
    <source>
        <dbReference type="ARBA" id="ARBA00023015"/>
    </source>
</evidence>